<reference evidence="13" key="2">
    <citation type="journal article" date="2019" name="Genome Biol. Evol.">
        <title>Day and night: Metabolic profiles and evolutionary relationships of six axenic non-marine cyanobacteria.</title>
        <authorList>
            <person name="Will S.E."/>
            <person name="Henke P."/>
            <person name="Boedeker C."/>
            <person name="Huang S."/>
            <person name="Brinkmann H."/>
            <person name="Rohde M."/>
            <person name="Jarek M."/>
            <person name="Friedl T."/>
            <person name="Seufert S."/>
            <person name="Schumacher M."/>
            <person name="Overmann J."/>
            <person name="Neumann-Schaal M."/>
            <person name="Petersen J."/>
        </authorList>
    </citation>
    <scope>NUCLEOTIDE SEQUENCE [LARGE SCALE GENOMIC DNA]</scope>
    <source>
        <strain evidence="13">PCC 7102</strain>
    </source>
</reference>
<dbReference type="AlphaFoldDB" id="A0A433VU39"/>
<dbReference type="InterPro" id="IPR035965">
    <property type="entry name" value="PAS-like_dom_sf"/>
</dbReference>
<keyword evidence="6 13" id="KW-0418">Kinase</keyword>
<dbReference type="InterPro" id="IPR005467">
    <property type="entry name" value="His_kinase_dom"/>
</dbReference>
<evidence type="ECO:0000259" key="12">
    <source>
        <dbReference type="PROSITE" id="PS50110"/>
    </source>
</evidence>
<dbReference type="InterPro" id="IPR036890">
    <property type="entry name" value="HATPase_C_sf"/>
</dbReference>
<evidence type="ECO:0000259" key="10">
    <source>
        <dbReference type="PROSITE" id="PS50046"/>
    </source>
</evidence>
<feature type="domain" description="Phytochrome chromophore attachment site" evidence="10">
    <location>
        <begin position="281"/>
        <end position="417"/>
    </location>
</feature>
<dbReference type="PRINTS" id="PR00344">
    <property type="entry name" value="BCTRLSENSOR"/>
</dbReference>
<dbReference type="Pfam" id="PF01590">
    <property type="entry name" value="GAF"/>
    <property type="match status" value="1"/>
</dbReference>
<dbReference type="CDD" id="cd00156">
    <property type="entry name" value="REC"/>
    <property type="match status" value="1"/>
</dbReference>
<evidence type="ECO:0000256" key="4">
    <source>
        <dbReference type="ARBA" id="ARBA00022553"/>
    </source>
</evidence>
<evidence type="ECO:0000256" key="9">
    <source>
        <dbReference type="PROSITE-ProRule" id="PRU00169"/>
    </source>
</evidence>
<comment type="similarity">
    <text evidence="2">In the N-terminal section; belongs to the phytochrome family.</text>
</comment>
<dbReference type="Gene3D" id="3.30.565.10">
    <property type="entry name" value="Histidine kinase-like ATPase, C-terminal domain"/>
    <property type="match status" value="1"/>
</dbReference>
<evidence type="ECO:0000256" key="5">
    <source>
        <dbReference type="ARBA" id="ARBA00022679"/>
    </source>
</evidence>
<feature type="modified residue" description="4-aspartylphosphate" evidence="9">
    <location>
        <position position="189"/>
    </location>
</feature>
<gene>
    <name evidence="13" type="ORF">DSM106972_001380</name>
</gene>
<evidence type="ECO:0000256" key="6">
    <source>
        <dbReference type="ARBA" id="ARBA00022777"/>
    </source>
</evidence>
<dbReference type="CDD" id="cd17580">
    <property type="entry name" value="REC_2_DhkD-like"/>
    <property type="match status" value="1"/>
</dbReference>
<dbReference type="EC" id="2.7.13.3" evidence="3"/>
<keyword evidence="7" id="KW-0902">Two-component regulatory system</keyword>
<accession>A0A433VU39</accession>
<dbReference type="Proteomes" id="UP000271624">
    <property type="component" value="Unassembled WGS sequence"/>
</dbReference>
<dbReference type="Gene3D" id="1.10.287.130">
    <property type="match status" value="1"/>
</dbReference>
<keyword evidence="5" id="KW-0808">Transferase</keyword>
<dbReference type="PANTHER" id="PTHR43547:SF2">
    <property type="entry name" value="HYBRID SIGNAL TRANSDUCTION HISTIDINE KINASE C"/>
    <property type="match status" value="1"/>
</dbReference>
<dbReference type="InterPro" id="IPR003661">
    <property type="entry name" value="HisK_dim/P_dom"/>
</dbReference>
<dbReference type="PROSITE" id="PS50110">
    <property type="entry name" value="RESPONSE_REGULATORY"/>
    <property type="match status" value="2"/>
</dbReference>
<proteinExistence type="inferred from homology"/>
<feature type="modified residue" description="4-aspartylphosphate" evidence="9">
    <location>
        <position position="740"/>
    </location>
</feature>
<dbReference type="InterPro" id="IPR036097">
    <property type="entry name" value="HisK_dim/P_sf"/>
</dbReference>
<dbReference type="SMART" id="SM00387">
    <property type="entry name" value="HATPase_c"/>
    <property type="match status" value="1"/>
</dbReference>
<dbReference type="InterPro" id="IPR004358">
    <property type="entry name" value="Sig_transdc_His_kin-like_C"/>
</dbReference>
<dbReference type="SMART" id="SM00065">
    <property type="entry name" value="GAF"/>
    <property type="match status" value="1"/>
</dbReference>
<dbReference type="Gene3D" id="3.40.50.2300">
    <property type="match status" value="2"/>
</dbReference>
<dbReference type="SUPFAM" id="SSF55874">
    <property type="entry name" value="ATPase domain of HSP90 chaperone/DNA topoisomerase II/histidine kinase"/>
    <property type="match status" value="1"/>
</dbReference>
<dbReference type="InterPro" id="IPR001789">
    <property type="entry name" value="Sig_transdc_resp-reg_receiver"/>
</dbReference>
<dbReference type="SUPFAM" id="SSF55781">
    <property type="entry name" value="GAF domain-like"/>
    <property type="match status" value="1"/>
</dbReference>
<keyword evidence="14" id="KW-1185">Reference proteome</keyword>
<feature type="domain" description="Response regulatory" evidence="12">
    <location>
        <begin position="691"/>
        <end position="805"/>
    </location>
</feature>
<feature type="domain" description="Response regulatory" evidence="12">
    <location>
        <begin position="137"/>
        <end position="256"/>
    </location>
</feature>
<dbReference type="InterPro" id="IPR016132">
    <property type="entry name" value="Phyto_chromo_attachment"/>
</dbReference>
<dbReference type="SUPFAM" id="SSF47384">
    <property type="entry name" value="Homodimeric domain of signal transducing histidine kinase"/>
    <property type="match status" value="1"/>
</dbReference>
<organism evidence="13 14">
    <name type="scientific">Dulcicalothrix desertica PCC 7102</name>
    <dbReference type="NCBI Taxonomy" id="232991"/>
    <lineage>
        <taxon>Bacteria</taxon>
        <taxon>Bacillati</taxon>
        <taxon>Cyanobacteriota</taxon>
        <taxon>Cyanophyceae</taxon>
        <taxon>Nostocales</taxon>
        <taxon>Calotrichaceae</taxon>
        <taxon>Dulcicalothrix</taxon>
    </lineage>
</organism>
<evidence type="ECO:0000256" key="2">
    <source>
        <dbReference type="ARBA" id="ARBA00006402"/>
    </source>
</evidence>
<evidence type="ECO:0000313" key="14">
    <source>
        <dbReference type="Proteomes" id="UP000271624"/>
    </source>
</evidence>
<comment type="caution">
    <text evidence="13">The sequence shown here is derived from an EMBL/GenBank/DDBJ whole genome shotgun (WGS) entry which is preliminary data.</text>
</comment>
<dbReference type="PROSITE" id="PS50046">
    <property type="entry name" value="PHYTOCHROME_2"/>
    <property type="match status" value="1"/>
</dbReference>
<dbReference type="PANTHER" id="PTHR43547">
    <property type="entry name" value="TWO-COMPONENT HISTIDINE KINASE"/>
    <property type="match status" value="1"/>
</dbReference>
<dbReference type="CDD" id="cd00082">
    <property type="entry name" value="HisKA"/>
    <property type="match status" value="1"/>
</dbReference>
<dbReference type="InterPro" id="IPR003018">
    <property type="entry name" value="GAF"/>
</dbReference>
<dbReference type="SMART" id="SM00448">
    <property type="entry name" value="REC"/>
    <property type="match status" value="2"/>
</dbReference>
<dbReference type="InterPro" id="IPR003594">
    <property type="entry name" value="HATPase_dom"/>
</dbReference>
<dbReference type="SMART" id="SM00388">
    <property type="entry name" value="HisKA"/>
    <property type="match status" value="1"/>
</dbReference>
<dbReference type="EMBL" id="RSCL01000001">
    <property type="protein sequence ID" value="RUT09643.1"/>
    <property type="molecule type" value="Genomic_DNA"/>
</dbReference>
<keyword evidence="4 9" id="KW-0597">Phosphoprotein</keyword>
<dbReference type="SUPFAM" id="SSF55785">
    <property type="entry name" value="PYP-like sensor domain (PAS domain)"/>
    <property type="match status" value="1"/>
</dbReference>
<dbReference type="SUPFAM" id="SSF52172">
    <property type="entry name" value="CheY-like"/>
    <property type="match status" value="2"/>
</dbReference>
<dbReference type="Gene3D" id="3.30.450.20">
    <property type="entry name" value="PAS domain"/>
    <property type="match status" value="1"/>
</dbReference>
<evidence type="ECO:0000256" key="8">
    <source>
        <dbReference type="ARBA" id="ARBA00074306"/>
    </source>
</evidence>
<evidence type="ECO:0000256" key="7">
    <source>
        <dbReference type="ARBA" id="ARBA00023012"/>
    </source>
</evidence>
<name>A0A433VU39_9CYAN</name>
<feature type="domain" description="Histidine kinase" evidence="11">
    <location>
        <begin position="451"/>
        <end position="669"/>
    </location>
</feature>
<dbReference type="Gene3D" id="3.30.450.40">
    <property type="match status" value="1"/>
</dbReference>
<dbReference type="Pfam" id="PF02518">
    <property type="entry name" value="HATPase_c"/>
    <property type="match status" value="1"/>
</dbReference>
<dbReference type="PROSITE" id="PS50109">
    <property type="entry name" value="HIS_KIN"/>
    <property type="match status" value="1"/>
</dbReference>
<dbReference type="InterPro" id="IPR011006">
    <property type="entry name" value="CheY-like_superfamily"/>
</dbReference>
<dbReference type="GO" id="GO:0000155">
    <property type="term" value="F:phosphorelay sensor kinase activity"/>
    <property type="evidence" value="ECO:0007669"/>
    <property type="project" value="InterPro"/>
</dbReference>
<reference evidence="13" key="1">
    <citation type="submission" date="2018-12" db="EMBL/GenBank/DDBJ databases">
        <authorList>
            <person name="Will S."/>
            <person name="Neumann-Schaal M."/>
            <person name="Henke P."/>
        </authorList>
    </citation>
    <scope>NUCLEOTIDE SEQUENCE</scope>
    <source>
        <strain evidence="13">PCC 7102</strain>
    </source>
</reference>
<protein>
    <recommendedName>
        <fullName evidence="8">Circadian input-output histidine kinase CikA</fullName>
        <ecNumber evidence="3">2.7.13.3</ecNumber>
    </recommendedName>
</protein>
<evidence type="ECO:0000259" key="11">
    <source>
        <dbReference type="PROSITE" id="PS50109"/>
    </source>
</evidence>
<comment type="catalytic activity">
    <reaction evidence="1">
        <text>ATP + protein L-histidine = ADP + protein N-phospho-L-histidine.</text>
        <dbReference type="EC" id="2.7.13.3"/>
    </reaction>
</comment>
<sequence>MVLQLADGTIYASNVIALKLLGRTIEQLQGSTSSDYPWQTIHEDGSEFTGNEHPAMVALSTGEPCLNVVMGFYKLNGELVWLKLNSQPMFRSGEVTPYGVVTSFVDITEAKCQIDDRCDLVSTTEIKQAQNERLQRTVLIIDDCLEDIETYRRYLLKNTEYNYVIIDAKSGKQGLEVFQSHKPDLVLLDYLLHDIDGLEFITQLKKIQNILYTPVIVLTGQGSEEVAVQAMKLGASDYLIKGEITSDKLRSAVNYAFEKAQLHQRERIVTQIATSIRQSLNLDVILDTTVKEVRQFLQTDRVLIFRLLPDGSGTVVTESVGIEWAPILSSTISDPCFTGSDIEAYRQGLVTAEADIYTANINPCHVELLEQFSVRANLVVPILQGENLWGLLIAHHCSQPREWQQIEIDLLMQLTPQVGIAIQQGELLESEKAARESAEKANRIKDEFLAVLSHELRSPLNPILGWANLLKDGKLDSKKIAHAATVIERSVLLQTGLIDDLLDVSRILRGKLVLNSSPVNLESIITSALEAVQLSAKVKGIQINTIIEPNFPLALGDSARLHQVVWNLVSNAVKFTPRGGCVSVRLEEINGMAQITVGDTGKGIKQEFLPYIFDYFRQEDNSITRNFGGLGLGLAIARHLVEANGGTICAESAGIGQGATFTVCLPLMASIESDVNNNEVINNSLDLNGVSILVIDDEVDSLYFIAFLLEKAGATVTAVSESMQGLEILARFQPDILISDIEMPKMDGYMLIRAIREQGITIPAIALTAHAGEFALHQTLEAGFQKHLPKPIQTDTLMQVIGSLLINQ</sequence>
<dbReference type="Pfam" id="PF00512">
    <property type="entry name" value="HisKA"/>
    <property type="match status" value="1"/>
</dbReference>
<evidence type="ECO:0000313" key="13">
    <source>
        <dbReference type="EMBL" id="RUT09643.1"/>
    </source>
</evidence>
<dbReference type="FunFam" id="3.30.565.10:FF:000010">
    <property type="entry name" value="Sensor histidine kinase RcsC"/>
    <property type="match status" value="1"/>
</dbReference>
<dbReference type="InterPro" id="IPR029016">
    <property type="entry name" value="GAF-like_dom_sf"/>
</dbReference>
<dbReference type="Pfam" id="PF00072">
    <property type="entry name" value="Response_reg"/>
    <property type="match status" value="2"/>
</dbReference>
<evidence type="ECO:0000256" key="3">
    <source>
        <dbReference type="ARBA" id="ARBA00012438"/>
    </source>
</evidence>
<evidence type="ECO:0000256" key="1">
    <source>
        <dbReference type="ARBA" id="ARBA00000085"/>
    </source>
</evidence>